<dbReference type="GO" id="GO:0005524">
    <property type="term" value="F:ATP binding"/>
    <property type="evidence" value="ECO:0007669"/>
    <property type="project" value="UniProtKB-KW"/>
</dbReference>
<proteinExistence type="inferred from homology"/>
<name>A0A0P6XF76_9CHLR</name>
<dbReference type="FunFam" id="3.40.50.300:FF:000016">
    <property type="entry name" value="Oligopeptide ABC transporter ATP-binding component"/>
    <property type="match status" value="1"/>
</dbReference>
<dbReference type="STRING" id="1134406.ADN00_06395"/>
<dbReference type="GO" id="GO:0005886">
    <property type="term" value="C:plasma membrane"/>
    <property type="evidence" value="ECO:0007669"/>
    <property type="project" value="UniProtKB-SubCell"/>
</dbReference>
<keyword evidence="3" id="KW-0813">Transport</keyword>
<dbReference type="EMBL" id="LGCL01000016">
    <property type="protein sequence ID" value="KPL78843.1"/>
    <property type="molecule type" value="Genomic_DNA"/>
</dbReference>
<dbReference type="InterPro" id="IPR050388">
    <property type="entry name" value="ABC_Ni/Peptide_Import"/>
</dbReference>
<dbReference type="Proteomes" id="UP000050417">
    <property type="component" value="Unassembled WGS sequence"/>
</dbReference>
<dbReference type="PANTHER" id="PTHR43297:SF2">
    <property type="entry name" value="DIPEPTIDE TRANSPORT ATP-BINDING PROTEIN DPPD"/>
    <property type="match status" value="1"/>
</dbReference>
<keyword evidence="5" id="KW-0547">Nucleotide-binding</keyword>
<evidence type="ECO:0000313" key="9">
    <source>
        <dbReference type="EMBL" id="KPL78843.1"/>
    </source>
</evidence>
<organism evidence="9 10">
    <name type="scientific">Ornatilinea apprima</name>
    <dbReference type="NCBI Taxonomy" id="1134406"/>
    <lineage>
        <taxon>Bacteria</taxon>
        <taxon>Bacillati</taxon>
        <taxon>Chloroflexota</taxon>
        <taxon>Anaerolineae</taxon>
        <taxon>Anaerolineales</taxon>
        <taxon>Anaerolineaceae</taxon>
        <taxon>Ornatilinea</taxon>
    </lineage>
</organism>
<evidence type="ECO:0000256" key="6">
    <source>
        <dbReference type="ARBA" id="ARBA00022840"/>
    </source>
</evidence>
<comment type="caution">
    <text evidence="9">The sequence shown here is derived from an EMBL/GenBank/DDBJ whole genome shotgun (WGS) entry which is preliminary data.</text>
</comment>
<evidence type="ECO:0000256" key="2">
    <source>
        <dbReference type="ARBA" id="ARBA00005417"/>
    </source>
</evidence>
<keyword evidence="4" id="KW-1003">Cell membrane</keyword>
<dbReference type="Pfam" id="PF00005">
    <property type="entry name" value="ABC_tran"/>
    <property type="match status" value="1"/>
</dbReference>
<comment type="subcellular location">
    <subcellularLocation>
        <location evidence="1">Cell membrane</location>
        <topology evidence="1">Peripheral membrane protein</topology>
    </subcellularLocation>
</comment>
<dbReference type="OrthoDB" id="9802264at2"/>
<dbReference type="InterPro" id="IPR027417">
    <property type="entry name" value="P-loop_NTPase"/>
</dbReference>
<dbReference type="NCBIfam" id="TIGR01727">
    <property type="entry name" value="oligo_HPY"/>
    <property type="match status" value="1"/>
</dbReference>
<evidence type="ECO:0000256" key="7">
    <source>
        <dbReference type="ARBA" id="ARBA00023136"/>
    </source>
</evidence>
<dbReference type="Gene3D" id="3.40.50.300">
    <property type="entry name" value="P-loop containing nucleotide triphosphate hydrolases"/>
    <property type="match status" value="1"/>
</dbReference>
<dbReference type="SUPFAM" id="SSF52540">
    <property type="entry name" value="P-loop containing nucleoside triphosphate hydrolases"/>
    <property type="match status" value="1"/>
</dbReference>
<evidence type="ECO:0000256" key="1">
    <source>
        <dbReference type="ARBA" id="ARBA00004202"/>
    </source>
</evidence>
<keyword evidence="6 9" id="KW-0067">ATP-binding</keyword>
<dbReference type="InterPro" id="IPR003439">
    <property type="entry name" value="ABC_transporter-like_ATP-bd"/>
</dbReference>
<dbReference type="CDD" id="cd03257">
    <property type="entry name" value="ABC_NikE_OppD_transporters"/>
    <property type="match status" value="1"/>
</dbReference>
<dbReference type="GO" id="GO:0015833">
    <property type="term" value="P:peptide transport"/>
    <property type="evidence" value="ECO:0007669"/>
    <property type="project" value="InterPro"/>
</dbReference>
<dbReference type="PROSITE" id="PS50893">
    <property type="entry name" value="ABC_TRANSPORTER_2"/>
    <property type="match status" value="1"/>
</dbReference>
<dbReference type="InterPro" id="IPR013563">
    <property type="entry name" value="Oligopep_ABC_C"/>
</dbReference>
<evidence type="ECO:0000313" key="10">
    <source>
        <dbReference type="Proteomes" id="UP000050417"/>
    </source>
</evidence>
<dbReference type="InterPro" id="IPR003593">
    <property type="entry name" value="AAA+_ATPase"/>
</dbReference>
<evidence type="ECO:0000259" key="8">
    <source>
        <dbReference type="PROSITE" id="PS50893"/>
    </source>
</evidence>
<evidence type="ECO:0000256" key="3">
    <source>
        <dbReference type="ARBA" id="ARBA00022448"/>
    </source>
</evidence>
<dbReference type="PROSITE" id="PS00211">
    <property type="entry name" value="ABC_TRANSPORTER_1"/>
    <property type="match status" value="1"/>
</dbReference>
<dbReference type="RefSeq" id="WP_075062130.1">
    <property type="nucleotide sequence ID" value="NZ_LGCL01000016.1"/>
</dbReference>
<protein>
    <submittedName>
        <fullName evidence="9">Peptide ABC transporter ATP-binding protein</fullName>
    </submittedName>
</protein>
<gene>
    <name evidence="9" type="ORF">ADN00_06395</name>
</gene>
<keyword evidence="7" id="KW-0472">Membrane</keyword>
<dbReference type="InterPro" id="IPR017871">
    <property type="entry name" value="ABC_transporter-like_CS"/>
</dbReference>
<feature type="domain" description="ABC transporter" evidence="8">
    <location>
        <begin position="6"/>
        <end position="257"/>
    </location>
</feature>
<dbReference type="Pfam" id="PF08352">
    <property type="entry name" value="oligo_HPY"/>
    <property type="match status" value="1"/>
</dbReference>
<dbReference type="SMART" id="SM00382">
    <property type="entry name" value="AAA"/>
    <property type="match status" value="1"/>
</dbReference>
<evidence type="ECO:0000256" key="5">
    <source>
        <dbReference type="ARBA" id="ARBA00022741"/>
    </source>
</evidence>
<keyword evidence="10" id="KW-1185">Reference proteome</keyword>
<dbReference type="AlphaFoldDB" id="A0A0P6XF76"/>
<sequence length="329" mass="36278">MEDTILEVKDLRTHFFTDEGVAAAVDGVSFSLSRGKTLGIVGESGCGKSVTSLSILRLVEEPAGKIIGGEIIFKDQDLLKLSEEEMRDIRGNEISMIFQEPMTSLNPVFTVGDQIAEVLRLHQGLSKNDAIQKSIEMLRLVGIPLPERRVQEYPHQLSGGMRQRVMIAMALSCNPALLIADEPTTALDVTIQAQILELMKDLKDKLGTAIMMITHDLGVVAEVADEVMIMYAGKVVEHGPVQAVFSNPLHPYTEGLMNSIPDITLDLEALETIEGLVPSIYAMPKGCRFHPRCKYAMDICKDTQPGLVSHEDRKVRCFRYSPITEEAGK</sequence>
<dbReference type="PATRIC" id="fig|1134406.4.peg.1782"/>
<dbReference type="PANTHER" id="PTHR43297">
    <property type="entry name" value="OLIGOPEPTIDE TRANSPORT ATP-BINDING PROTEIN APPD"/>
    <property type="match status" value="1"/>
</dbReference>
<reference evidence="9 10" key="1">
    <citation type="submission" date="2015-07" db="EMBL/GenBank/DDBJ databases">
        <title>Genome sequence of Ornatilinea apprima DSM 23815.</title>
        <authorList>
            <person name="Hemp J."/>
            <person name="Ward L.M."/>
            <person name="Pace L.A."/>
            <person name="Fischer W.W."/>
        </authorList>
    </citation>
    <scope>NUCLEOTIDE SEQUENCE [LARGE SCALE GENOMIC DNA]</scope>
    <source>
        <strain evidence="9 10">P3M-1</strain>
    </source>
</reference>
<comment type="similarity">
    <text evidence="2">Belongs to the ABC transporter superfamily.</text>
</comment>
<dbReference type="GO" id="GO:0016887">
    <property type="term" value="F:ATP hydrolysis activity"/>
    <property type="evidence" value="ECO:0007669"/>
    <property type="project" value="InterPro"/>
</dbReference>
<evidence type="ECO:0000256" key="4">
    <source>
        <dbReference type="ARBA" id="ARBA00022475"/>
    </source>
</evidence>
<accession>A0A0P6XF76</accession>